<dbReference type="STRING" id="272562.CA_C2936"/>
<gene>
    <name evidence="2" type="ordered locus">CA_C2936</name>
</gene>
<protein>
    <submittedName>
        <fullName evidence="2">Alpha/beta superfamily hydrolase</fullName>
    </submittedName>
</protein>
<organism evidence="2 3">
    <name type="scientific">Clostridium acetobutylicum (strain ATCC 824 / DSM 792 / JCM 1419 / IAM 19013 / LMG 5710 / NBRC 13948 / NRRL B-527 / VKM B-1787 / 2291 / W)</name>
    <dbReference type="NCBI Taxonomy" id="272562"/>
    <lineage>
        <taxon>Bacteria</taxon>
        <taxon>Bacillati</taxon>
        <taxon>Bacillota</taxon>
        <taxon>Clostridia</taxon>
        <taxon>Eubacteriales</taxon>
        <taxon>Clostridiaceae</taxon>
        <taxon>Clostridium</taxon>
    </lineage>
</organism>
<dbReference type="Pfam" id="PF00561">
    <property type="entry name" value="Abhydrolase_1"/>
    <property type="match status" value="1"/>
</dbReference>
<dbReference type="Proteomes" id="UP000000814">
    <property type="component" value="Chromosome"/>
</dbReference>
<dbReference type="InterPro" id="IPR050266">
    <property type="entry name" value="AB_hydrolase_sf"/>
</dbReference>
<dbReference type="HOGENOM" id="CLU_088923_0_0_9"/>
<dbReference type="KEGG" id="cac:CA_C2936"/>
<dbReference type="eggNOG" id="COG0596">
    <property type="taxonomic scope" value="Bacteria"/>
</dbReference>
<dbReference type="PATRIC" id="fig|272562.8.peg.3120"/>
<keyword evidence="3" id="KW-1185">Reference proteome</keyword>
<feature type="domain" description="AB hydrolase-1" evidence="1">
    <location>
        <begin position="20"/>
        <end position="128"/>
    </location>
</feature>
<sequence>MKLNIKDVVLNYNIIGEGEPIIILHGYSVDHTIMFGCMENLFSDESRYKRIYVDLPGMGKSTSSDSIKTSDNMLDIILEFIMKVTKGENFLLVGESYGGYLSRGVVYKIREKVNGLFLICPAIIPDFNKRTVPEHVILAYDEKLMSKLNKEEAEEFSSMSVVQNEKIYLRFKEEVMSGIKLGNQDFLERLQREGYGFSFDVDKLPQKFDKPTLMLLGKQDASVGYKDAWNILDNYPRATFAVLDMAGHNLQIEQEDIFNLLGKEWISRTYREKDY</sequence>
<reference evidence="2 3" key="1">
    <citation type="journal article" date="2001" name="J. Bacteriol.">
        <title>Genome sequence and comparative analysis of the solvent-producing bacterium Clostridium acetobutylicum.</title>
        <authorList>
            <person name="Nolling J."/>
            <person name="Breton G."/>
            <person name="Omelchenko M.V."/>
            <person name="Makarova K.S."/>
            <person name="Zeng Q."/>
            <person name="Gibson R."/>
            <person name="Lee H.M."/>
            <person name="Dubois J."/>
            <person name="Qiu D."/>
            <person name="Hitti J."/>
            <person name="Wolf Y.I."/>
            <person name="Tatusov R.L."/>
            <person name="Sabathe F."/>
            <person name="Doucette-Stamm L."/>
            <person name="Soucaille P."/>
            <person name="Daly M.J."/>
            <person name="Bennett G.N."/>
            <person name="Koonin E.V."/>
            <person name="Smith D.R."/>
        </authorList>
    </citation>
    <scope>NUCLEOTIDE SEQUENCE [LARGE SCALE GENOMIC DNA]</scope>
    <source>
        <strain evidence="3">ATCC 824 / DSM 792 / JCM 1419 / LMG 5710 / VKM B-1787</strain>
    </source>
</reference>
<dbReference type="GO" id="GO:0016787">
    <property type="term" value="F:hydrolase activity"/>
    <property type="evidence" value="ECO:0007669"/>
    <property type="project" value="UniProtKB-KW"/>
</dbReference>
<dbReference type="DNASU" id="1119119"/>
<evidence type="ECO:0000313" key="2">
    <source>
        <dbReference type="EMBL" id="AAK80878.1"/>
    </source>
</evidence>
<dbReference type="RefSeq" id="WP_010966219.1">
    <property type="nucleotide sequence ID" value="NC_003030.1"/>
</dbReference>
<keyword evidence="2" id="KW-0378">Hydrolase</keyword>
<dbReference type="PANTHER" id="PTHR43798:SF6">
    <property type="entry name" value="HYDROLASE, PUTATIVE (AFU_ORTHOLOGUE AFUA_4G13070)-RELATED"/>
    <property type="match status" value="1"/>
</dbReference>
<dbReference type="InterPro" id="IPR000073">
    <property type="entry name" value="AB_hydrolase_1"/>
</dbReference>
<dbReference type="ESTHER" id="cloac-CAC2936">
    <property type="family name" value="6_AlphaBeta_hydrolase"/>
</dbReference>
<dbReference type="PIR" id="C97261">
    <property type="entry name" value="C97261"/>
</dbReference>
<dbReference type="Gene3D" id="3.40.50.1820">
    <property type="entry name" value="alpha/beta hydrolase"/>
    <property type="match status" value="1"/>
</dbReference>
<dbReference type="PRINTS" id="PR00111">
    <property type="entry name" value="ABHYDROLASE"/>
</dbReference>
<dbReference type="InterPro" id="IPR029058">
    <property type="entry name" value="AB_hydrolase_fold"/>
</dbReference>
<evidence type="ECO:0000313" key="3">
    <source>
        <dbReference type="Proteomes" id="UP000000814"/>
    </source>
</evidence>
<dbReference type="EMBL" id="AE001437">
    <property type="protein sequence ID" value="AAK80878.1"/>
    <property type="molecule type" value="Genomic_DNA"/>
</dbReference>
<dbReference type="OrthoDB" id="9775557at2"/>
<name>Q97F19_CLOAB</name>
<dbReference type="AlphaFoldDB" id="Q97F19"/>
<dbReference type="SUPFAM" id="SSF53474">
    <property type="entry name" value="alpha/beta-Hydrolases"/>
    <property type="match status" value="1"/>
</dbReference>
<dbReference type="PANTHER" id="PTHR43798">
    <property type="entry name" value="MONOACYLGLYCEROL LIPASE"/>
    <property type="match status" value="1"/>
</dbReference>
<evidence type="ECO:0000259" key="1">
    <source>
        <dbReference type="Pfam" id="PF00561"/>
    </source>
</evidence>
<accession>Q97F19</accession>
<dbReference type="GeneID" id="44999424"/>
<proteinExistence type="predicted"/>